<evidence type="ECO:0000256" key="9">
    <source>
        <dbReference type="ARBA" id="ARBA00022777"/>
    </source>
</evidence>
<dbReference type="PANTHER" id="PTHR22749:SF6">
    <property type="entry name" value="RIBOFLAVIN KINASE"/>
    <property type="match status" value="1"/>
</dbReference>
<comment type="pathway">
    <text evidence="2 15">Cofactor biosynthesis; FAD biosynthesis; FAD from FMN: step 1/1.</text>
</comment>
<dbReference type="EC" id="2.7.7.2" evidence="15"/>
<comment type="catalytic activity">
    <reaction evidence="13 15">
        <text>riboflavin + ATP = FMN + ADP + H(+)</text>
        <dbReference type="Rhea" id="RHEA:14357"/>
        <dbReference type="ChEBI" id="CHEBI:15378"/>
        <dbReference type="ChEBI" id="CHEBI:30616"/>
        <dbReference type="ChEBI" id="CHEBI:57986"/>
        <dbReference type="ChEBI" id="CHEBI:58210"/>
        <dbReference type="ChEBI" id="CHEBI:456216"/>
        <dbReference type="EC" id="2.7.1.26"/>
    </reaction>
</comment>
<name>A0A940T1S0_9MICO</name>
<dbReference type="InterPro" id="IPR015865">
    <property type="entry name" value="Riboflavin_kinase_bac/euk"/>
</dbReference>
<dbReference type="NCBIfam" id="TIGR00083">
    <property type="entry name" value="ribF"/>
    <property type="match status" value="1"/>
</dbReference>
<evidence type="ECO:0000256" key="8">
    <source>
        <dbReference type="ARBA" id="ARBA00022741"/>
    </source>
</evidence>
<dbReference type="SUPFAM" id="SSF52374">
    <property type="entry name" value="Nucleotidylyl transferase"/>
    <property type="match status" value="1"/>
</dbReference>
<dbReference type="NCBIfam" id="NF004160">
    <property type="entry name" value="PRK05627.1-3"/>
    <property type="match status" value="1"/>
</dbReference>
<keyword evidence="10 15" id="KW-0274">FAD</keyword>
<dbReference type="InterPro" id="IPR014729">
    <property type="entry name" value="Rossmann-like_a/b/a_fold"/>
</dbReference>
<evidence type="ECO:0000256" key="5">
    <source>
        <dbReference type="ARBA" id="ARBA00022643"/>
    </source>
</evidence>
<dbReference type="Proteomes" id="UP000675163">
    <property type="component" value="Unassembled WGS sequence"/>
</dbReference>
<dbReference type="CDD" id="cd02064">
    <property type="entry name" value="FAD_synthetase_N"/>
    <property type="match status" value="1"/>
</dbReference>
<keyword evidence="6 15" id="KW-0808">Transferase</keyword>
<comment type="function">
    <text evidence="1">Catalyzes the phosphorylation of riboflavin to FMN followed by the adenylation of FMN to FAD.</text>
</comment>
<reference evidence="17" key="1">
    <citation type="submission" date="2021-02" db="EMBL/GenBank/DDBJ databases">
        <title>Sequencing the genomes of 1000 actinobacteria strains.</title>
        <authorList>
            <person name="Klenk H.-P."/>
        </authorList>
    </citation>
    <scope>NUCLEOTIDE SEQUENCE</scope>
    <source>
        <strain evidence="17">DSM 22850</strain>
    </source>
</reference>
<evidence type="ECO:0000256" key="11">
    <source>
        <dbReference type="ARBA" id="ARBA00022840"/>
    </source>
</evidence>
<keyword evidence="18" id="KW-1185">Reference proteome</keyword>
<accession>A0A940T1S0</accession>
<dbReference type="PANTHER" id="PTHR22749">
    <property type="entry name" value="RIBOFLAVIN KINASE/FMN ADENYLYLTRANSFERASE"/>
    <property type="match status" value="1"/>
</dbReference>
<dbReference type="GO" id="GO:0009231">
    <property type="term" value="P:riboflavin biosynthetic process"/>
    <property type="evidence" value="ECO:0007669"/>
    <property type="project" value="InterPro"/>
</dbReference>
<keyword evidence="7 15" id="KW-0548">Nucleotidyltransferase</keyword>
<keyword evidence="8 15" id="KW-0547">Nucleotide-binding</keyword>
<dbReference type="Pfam" id="PF06574">
    <property type="entry name" value="FAD_syn"/>
    <property type="match status" value="1"/>
</dbReference>
<evidence type="ECO:0000256" key="7">
    <source>
        <dbReference type="ARBA" id="ARBA00022695"/>
    </source>
</evidence>
<sequence>MLVFESLDALDPAVFATGSCVAVGKFDGLHRGHQAILQQLERAATCDAEQGERSRTVVLTFANNPLSYLNPAHCPHPLMSKAQRLAAFADAGVDVCVMLEFDEKLASIPAHDFVADVLVEKLRARHIVMGADFRFGHRGAGDGALLEQLGAELGFRAELVEWVEDNEGEQMSSSRVREALAVGDVEAAQRMLGRAAVVRGEVVHGDARGRELGFPTANLGGNLEGFVPADGVYSGWVVIDGVRREAAISVGNNPTFTPNEQSRVEAFILDFEGDLYGQAMEVHFAHRLRGMVKFESLVALIDQMHDDVARARVLLAGD</sequence>
<dbReference type="InterPro" id="IPR015864">
    <property type="entry name" value="FAD_synthase"/>
</dbReference>
<evidence type="ECO:0000256" key="6">
    <source>
        <dbReference type="ARBA" id="ARBA00022679"/>
    </source>
</evidence>
<keyword evidence="12" id="KW-0511">Multifunctional enzyme</keyword>
<keyword evidence="11 15" id="KW-0067">ATP-binding</keyword>
<evidence type="ECO:0000313" key="17">
    <source>
        <dbReference type="EMBL" id="MBP1327135.1"/>
    </source>
</evidence>
<comment type="catalytic activity">
    <reaction evidence="14 15">
        <text>FMN + ATP + H(+) = FAD + diphosphate</text>
        <dbReference type="Rhea" id="RHEA:17237"/>
        <dbReference type="ChEBI" id="CHEBI:15378"/>
        <dbReference type="ChEBI" id="CHEBI:30616"/>
        <dbReference type="ChEBI" id="CHEBI:33019"/>
        <dbReference type="ChEBI" id="CHEBI:57692"/>
        <dbReference type="ChEBI" id="CHEBI:58210"/>
        <dbReference type="EC" id="2.7.7.2"/>
    </reaction>
</comment>
<dbReference type="SUPFAM" id="SSF82114">
    <property type="entry name" value="Riboflavin kinase-like"/>
    <property type="match status" value="1"/>
</dbReference>
<evidence type="ECO:0000256" key="15">
    <source>
        <dbReference type="PIRNR" id="PIRNR004491"/>
    </source>
</evidence>
<dbReference type="GO" id="GO:0009398">
    <property type="term" value="P:FMN biosynthetic process"/>
    <property type="evidence" value="ECO:0007669"/>
    <property type="project" value="UniProtKB-UniRule"/>
</dbReference>
<dbReference type="GO" id="GO:0003919">
    <property type="term" value="F:FMN adenylyltransferase activity"/>
    <property type="evidence" value="ECO:0007669"/>
    <property type="project" value="UniProtKB-UniRule"/>
</dbReference>
<dbReference type="EC" id="2.7.1.26" evidence="15"/>
<dbReference type="FunFam" id="2.40.30.30:FF:000003">
    <property type="entry name" value="Riboflavin biosynthesis protein"/>
    <property type="match status" value="1"/>
</dbReference>
<dbReference type="RefSeq" id="WP_209705936.1">
    <property type="nucleotide sequence ID" value="NZ_JAFIDA010000001.1"/>
</dbReference>
<comment type="pathway">
    <text evidence="3 15">Cofactor biosynthesis; FMN biosynthesis; FMN from riboflavin (ATP route): step 1/1.</text>
</comment>
<dbReference type="GO" id="GO:0008531">
    <property type="term" value="F:riboflavin kinase activity"/>
    <property type="evidence" value="ECO:0007669"/>
    <property type="project" value="UniProtKB-UniRule"/>
</dbReference>
<dbReference type="Pfam" id="PF01687">
    <property type="entry name" value="Flavokinase"/>
    <property type="match status" value="1"/>
</dbReference>
<feature type="domain" description="Riboflavin kinase" evidence="16">
    <location>
        <begin position="191"/>
        <end position="316"/>
    </location>
</feature>
<dbReference type="GO" id="GO:0006747">
    <property type="term" value="P:FAD biosynthetic process"/>
    <property type="evidence" value="ECO:0007669"/>
    <property type="project" value="UniProtKB-UniRule"/>
</dbReference>
<dbReference type="Gene3D" id="3.40.50.620">
    <property type="entry name" value="HUPs"/>
    <property type="match status" value="1"/>
</dbReference>
<keyword evidence="5 15" id="KW-0288">FMN</keyword>
<evidence type="ECO:0000256" key="2">
    <source>
        <dbReference type="ARBA" id="ARBA00004726"/>
    </source>
</evidence>
<evidence type="ECO:0000256" key="1">
    <source>
        <dbReference type="ARBA" id="ARBA00002121"/>
    </source>
</evidence>
<evidence type="ECO:0000256" key="14">
    <source>
        <dbReference type="ARBA" id="ARBA00049494"/>
    </source>
</evidence>
<gene>
    <name evidence="17" type="ORF">JOF28_002367</name>
</gene>
<evidence type="ECO:0000256" key="12">
    <source>
        <dbReference type="ARBA" id="ARBA00023268"/>
    </source>
</evidence>
<dbReference type="InterPro" id="IPR023465">
    <property type="entry name" value="Riboflavin_kinase_dom_sf"/>
</dbReference>
<proteinExistence type="inferred from homology"/>
<keyword evidence="4 15" id="KW-0285">Flavoprotein</keyword>
<evidence type="ECO:0000256" key="3">
    <source>
        <dbReference type="ARBA" id="ARBA00005201"/>
    </source>
</evidence>
<dbReference type="GO" id="GO:0005524">
    <property type="term" value="F:ATP binding"/>
    <property type="evidence" value="ECO:0007669"/>
    <property type="project" value="UniProtKB-UniRule"/>
</dbReference>
<evidence type="ECO:0000256" key="10">
    <source>
        <dbReference type="ARBA" id="ARBA00022827"/>
    </source>
</evidence>
<evidence type="ECO:0000313" key="18">
    <source>
        <dbReference type="Proteomes" id="UP000675163"/>
    </source>
</evidence>
<evidence type="ECO:0000256" key="13">
    <source>
        <dbReference type="ARBA" id="ARBA00047880"/>
    </source>
</evidence>
<dbReference type="InterPro" id="IPR023468">
    <property type="entry name" value="Riboflavin_kinase"/>
</dbReference>
<dbReference type="FunFam" id="3.40.50.620:FF:000021">
    <property type="entry name" value="Riboflavin biosynthesis protein"/>
    <property type="match status" value="1"/>
</dbReference>
<keyword evidence="9 15" id="KW-0418">Kinase</keyword>
<comment type="similarity">
    <text evidence="15">Belongs to the ribF family.</text>
</comment>
<dbReference type="SMART" id="SM00904">
    <property type="entry name" value="Flavokinase"/>
    <property type="match status" value="1"/>
</dbReference>
<dbReference type="PIRSF" id="PIRSF004491">
    <property type="entry name" value="FAD_Synth"/>
    <property type="match status" value="1"/>
</dbReference>
<organism evidence="17 18">
    <name type="scientific">Leucobacter exalbidus</name>
    <dbReference type="NCBI Taxonomy" id="662960"/>
    <lineage>
        <taxon>Bacteria</taxon>
        <taxon>Bacillati</taxon>
        <taxon>Actinomycetota</taxon>
        <taxon>Actinomycetes</taxon>
        <taxon>Micrococcales</taxon>
        <taxon>Microbacteriaceae</taxon>
        <taxon>Leucobacter</taxon>
    </lineage>
</organism>
<comment type="caution">
    <text evidence="17">The sequence shown here is derived from an EMBL/GenBank/DDBJ whole genome shotgun (WGS) entry which is preliminary data.</text>
</comment>
<dbReference type="InterPro" id="IPR002606">
    <property type="entry name" value="Riboflavin_kinase_bac"/>
</dbReference>
<protein>
    <recommendedName>
        <fullName evidence="15">Riboflavin biosynthesis protein</fullName>
    </recommendedName>
    <domain>
        <recommendedName>
            <fullName evidence="15">Riboflavin kinase</fullName>
            <ecNumber evidence="15">2.7.1.26</ecNumber>
        </recommendedName>
        <alternativeName>
            <fullName evidence="15">Flavokinase</fullName>
        </alternativeName>
    </domain>
    <domain>
        <recommendedName>
            <fullName evidence="15">FMN adenylyltransferase</fullName>
            <ecNumber evidence="15">2.7.7.2</ecNumber>
        </recommendedName>
        <alternativeName>
            <fullName evidence="15">FAD pyrophosphorylase</fullName>
        </alternativeName>
        <alternativeName>
            <fullName evidence="15">FAD synthase</fullName>
        </alternativeName>
    </domain>
</protein>
<evidence type="ECO:0000259" key="16">
    <source>
        <dbReference type="SMART" id="SM00904"/>
    </source>
</evidence>
<evidence type="ECO:0000256" key="4">
    <source>
        <dbReference type="ARBA" id="ARBA00022630"/>
    </source>
</evidence>
<dbReference type="AlphaFoldDB" id="A0A940T1S0"/>
<dbReference type="EMBL" id="JAFIDA010000001">
    <property type="protein sequence ID" value="MBP1327135.1"/>
    <property type="molecule type" value="Genomic_DNA"/>
</dbReference>
<dbReference type="Gene3D" id="2.40.30.30">
    <property type="entry name" value="Riboflavin kinase-like"/>
    <property type="match status" value="1"/>
</dbReference>